<gene>
    <name evidence="3" type="ORF">CAter282_3442</name>
</gene>
<proteinExistence type="predicted"/>
<feature type="modified residue" description="4-aspartylphosphate" evidence="1">
    <location>
        <position position="38"/>
    </location>
</feature>
<dbReference type="AlphaFoldDB" id="A0A127QM37"/>
<keyword evidence="4" id="KW-1185">Reference proteome</keyword>
<evidence type="ECO:0000259" key="2">
    <source>
        <dbReference type="PROSITE" id="PS50110"/>
    </source>
</evidence>
<evidence type="ECO:0000256" key="1">
    <source>
        <dbReference type="PROSITE-ProRule" id="PRU00169"/>
    </source>
</evidence>
<accession>A0A127QM37</accession>
<dbReference type="Gene3D" id="3.40.50.2300">
    <property type="match status" value="1"/>
</dbReference>
<dbReference type="Pfam" id="PF00072">
    <property type="entry name" value="Response_reg"/>
    <property type="match status" value="1"/>
</dbReference>
<protein>
    <submittedName>
        <fullName evidence="3">Response regulator</fullName>
    </submittedName>
</protein>
<evidence type="ECO:0000313" key="3">
    <source>
        <dbReference type="EMBL" id="AMP11131.1"/>
    </source>
</evidence>
<dbReference type="InterPro" id="IPR011006">
    <property type="entry name" value="CheY-like_superfamily"/>
</dbReference>
<dbReference type="PATRIC" id="fig|279058.18.peg.3391"/>
<evidence type="ECO:0000313" key="4">
    <source>
        <dbReference type="Proteomes" id="UP000071778"/>
    </source>
</evidence>
<sequence>MIETLNEIPGIVLAGFSEGEDEALQKIDVGAYDVLILDIELKQGNGMSLLRALAESGKPLNSLKIIFSNNVSNAFRRAGEQYGVRFFFDKSSELAKLRDLLSALGAGLPAR</sequence>
<dbReference type="EMBL" id="CP013235">
    <property type="protein sequence ID" value="AMP11131.1"/>
    <property type="molecule type" value="Genomic_DNA"/>
</dbReference>
<dbReference type="InterPro" id="IPR001789">
    <property type="entry name" value="Sig_transdc_resp-reg_receiver"/>
</dbReference>
<feature type="domain" description="Response regulatory" evidence="2">
    <location>
        <begin position="1"/>
        <end position="105"/>
    </location>
</feature>
<reference evidence="3 4" key="1">
    <citation type="submission" date="2015-11" db="EMBL/GenBank/DDBJ databases">
        <title>Exploring the genomic traits of fungus-feeding bacterial genus Collimonas.</title>
        <authorList>
            <person name="Song C."/>
            <person name="Schmidt R."/>
            <person name="de Jager V."/>
            <person name="Krzyzanowska D."/>
            <person name="Jongedijk E."/>
            <person name="Cankar K."/>
            <person name="Beekwilder J."/>
            <person name="van Veen A."/>
            <person name="de Boer W."/>
            <person name="van Veen J.A."/>
            <person name="Garbeva P."/>
        </authorList>
    </citation>
    <scope>NUCLEOTIDE SEQUENCE [LARGE SCALE GENOMIC DNA]</scope>
    <source>
        <strain evidence="3 4">Ter282</strain>
    </source>
</reference>
<dbReference type="PROSITE" id="PS50110">
    <property type="entry name" value="RESPONSE_REGULATORY"/>
    <property type="match status" value="1"/>
</dbReference>
<dbReference type="GO" id="GO:0000160">
    <property type="term" value="P:phosphorelay signal transduction system"/>
    <property type="evidence" value="ECO:0007669"/>
    <property type="project" value="InterPro"/>
</dbReference>
<organism evidence="3 4">
    <name type="scientific">Collimonas arenae</name>
    <dbReference type="NCBI Taxonomy" id="279058"/>
    <lineage>
        <taxon>Bacteria</taxon>
        <taxon>Pseudomonadati</taxon>
        <taxon>Pseudomonadota</taxon>
        <taxon>Betaproteobacteria</taxon>
        <taxon>Burkholderiales</taxon>
        <taxon>Oxalobacteraceae</taxon>
        <taxon>Collimonas</taxon>
    </lineage>
</organism>
<dbReference type="Proteomes" id="UP000071778">
    <property type="component" value="Chromosome"/>
</dbReference>
<dbReference type="SUPFAM" id="SSF52172">
    <property type="entry name" value="CheY-like"/>
    <property type="match status" value="1"/>
</dbReference>
<name>A0A127QM37_9BURK</name>
<keyword evidence="1" id="KW-0597">Phosphoprotein</keyword>